<gene>
    <name evidence="2" type="ORF">LNKW23_38890</name>
</gene>
<evidence type="ECO:0000313" key="2">
    <source>
        <dbReference type="EMBL" id="GMG84673.1"/>
    </source>
</evidence>
<organism evidence="2 3">
    <name type="scientific">Paralimibaculum aggregatum</name>
    <dbReference type="NCBI Taxonomy" id="3036245"/>
    <lineage>
        <taxon>Bacteria</taxon>
        <taxon>Pseudomonadati</taxon>
        <taxon>Pseudomonadota</taxon>
        <taxon>Alphaproteobacteria</taxon>
        <taxon>Rhodobacterales</taxon>
        <taxon>Paracoccaceae</taxon>
        <taxon>Paralimibaculum</taxon>
    </lineage>
</organism>
<dbReference type="EMBL" id="BSYI01000040">
    <property type="protein sequence ID" value="GMG84673.1"/>
    <property type="molecule type" value="Genomic_DNA"/>
</dbReference>
<accession>A0ABQ6LRH5</accession>
<proteinExistence type="predicted"/>
<dbReference type="Proteomes" id="UP001239909">
    <property type="component" value="Unassembled WGS sequence"/>
</dbReference>
<sequence>MIPANATPPPRNRPDLPHEAARPMRVGGRGIGRAAAARQASSPATMRDRGRAAPLLAKPA</sequence>
<feature type="compositionally biased region" description="Pro residues" evidence="1">
    <location>
        <begin position="1"/>
        <end position="11"/>
    </location>
</feature>
<feature type="compositionally biased region" description="Basic and acidic residues" evidence="1">
    <location>
        <begin position="12"/>
        <end position="22"/>
    </location>
</feature>
<name>A0ABQ6LRH5_9RHOB</name>
<evidence type="ECO:0000256" key="1">
    <source>
        <dbReference type="SAM" id="MobiDB-lite"/>
    </source>
</evidence>
<comment type="caution">
    <text evidence="2">The sequence shown here is derived from an EMBL/GenBank/DDBJ whole genome shotgun (WGS) entry which is preliminary data.</text>
</comment>
<feature type="region of interest" description="Disordered" evidence="1">
    <location>
        <begin position="1"/>
        <end position="60"/>
    </location>
</feature>
<reference evidence="2 3" key="1">
    <citation type="submission" date="2023-04" db="EMBL/GenBank/DDBJ databases">
        <title>Marinoamorphus aggregata gen. nov., sp. Nov., isolate from tissue of brittle star Ophioplocus japonicus.</title>
        <authorList>
            <person name="Kawano K."/>
            <person name="Sawayama S."/>
            <person name="Nakagawa S."/>
        </authorList>
    </citation>
    <scope>NUCLEOTIDE SEQUENCE [LARGE SCALE GENOMIC DNA]</scope>
    <source>
        <strain evidence="2 3">NKW23</strain>
    </source>
</reference>
<protein>
    <submittedName>
        <fullName evidence="2">Uncharacterized protein</fullName>
    </submittedName>
</protein>
<evidence type="ECO:0000313" key="3">
    <source>
        <dbReference type="Proteomes" id="UP001239909"/>
    </source>
</evidence>
<keyword evidence="3" id="KW-1185">Reference proteome</keyword>